<dbReference type="InterPro" id="IPR002678">
    <property type="entry name" value="DUF34/NIF3"/>
</dbReference>
<accession>A0ABS6FIG1</accession>
<comment type="caution">
    <text evidence="1">The sequence shown here is derived from an EMBL/GenBank/DDBJ whole genome shotgun (WGS) entry which is preliminary data.</text>
</comment>
<proteinExistence type="predicted"/>
<evidence type="ECO:0000313" key="2">
    <source>
        <dbReference type="Proteomes" id="UP000783742"/>
    </source>
</evidence>
<dbReference type="Pfam" id="PF01784">
    <property type="entry name" value="DUF34_NIF3"/>
    <property type="match status" value="1"/>
</dbReference>
<gene>
    <name evidence="1" type="ORF">KQI68_08970</name>
</gene>
<protein>
    <submittedName>
        <fullName evidence="1">Nif3-like dinuclear metal center hexameric protein</fullName>
    </submittedName>
</protein>
<organism evidence="1 2">
    <name type="scientific">Peptoniphilus ovalis</name>
    <dbReference type="NCBI Taxonomy" id="2841503"/>
    <lineage>
        <taxon>Bacteria</taxon>
        <taxon>Bacillati</taxon>
        <taxon>Bacillota</taxon>
        <taxon>Tissierellia</taxon>
        <taxon>Tissierellales</taxon>
        <taxon>Peptoniphilaceae</taxon>
        <taxon>Peptoniphilus</taxon>
    </lineage>
</organism>
<name>A0ABS6FIG1_9FIRM</name>
<dbReference type="NCBIfam" id="TIGR00486">
    <property type="entry name" value="YbgI_SA1388"/>
    <property type="match status" value="1"/>
</dbReference>
<reference evidence="1 2" key="1">
    <citation type="submission" date="2021-06" db="EMBL/GenBank/DDBJ databases">
        <authorList>
            <person name="Sun Q."/>
            <person name="Li D."/>
        </authorList>
    </citation>
    <scope>NUCLEOTIDE SEQUENCE [LARGE SCALE GENOMIC DNA]</scope>
    <source>
        <strain evidence="1 2">MSJ-1</strain>
    </source>
</reference>
<dbReference type="PANTHER" id="PTHR13799:SF14">
    <property type="entry name" value="GTP CYCLOHYDROLASE 1 TYPE 2 HOMOLOG"/>
    <property type="match status" value="1"/>
</dbReference>
<dbReference type="EMBL" id="JAHLQO010000006">
    <property type="protein sequence ID" value="MBU5669965.1"/>
    <property type="molecule type" value="Genomic_DNA"/>
</dbReference>
<dbReference type="RefSeq" id="WP_216549805.1">
    <property type="nucleotide sequence ID" value="NZ_JAHLQO010000006.1"/>
</dbReference>
<dbReference type="Proteomes" id="UP000783742">
    <property type="component" value="Unassembled WGS sequence"/>
</dbReference>
<evidence type="ECO:0000313" key="1">
    <source>
        <dbReference type="EMBL" id="MBU5669965.1"/>
    </source>
</evidence>
<sequence length="257" mass="29378">MKYQIKEIKEFMTNWAKDEYQLSWDNSGSQIEFNEKTDSVVVGMDLTDELVDLAIKNGSKLIVTHHPMFFSGVKNIIENTYSGDNIIKLIENRISVFSYHTSMDIADDGVNDSLFEKLMLKNKEVLIYEEEKPMGLVGELKISHDLKGLLDGLRDILDLENIRVYGKEREINKVALMGGAGADFLREAIKIGADAYITGDVKYHDGQSAYENEIILVDIGHFHSEKFIIPKIEKNLKDKFEDLEVHTLMKSSYELDF</sequence>
<dbReference type="PANTHER" id="PTHR13799">
    <property type="entry name" value="NGG1 INTERACTING FACTOR 3"/>
    <property type="match status" value="1"/>
</dbReference>
<keyword evidence="2" id="KW-1185">Reference proteome</keyword>